<dbReference type="EMBL" id="CP115541">
    <property type="protein sequence ID" value="WNH51969.1"/>
    <property type="molecule type" value="Genomic_DNA"/>
</dbReference>
<accession>A0ABY9YM51</accession>
<evidence type="ECO:0008006" key="4">
    <source>
        <dbReference type="Google" id="ProtNLM"/>
    </source>
</evidence>
<dbReference type="RefSeq" id="WP_311191183.1">
    <property type="nucleotide sequence ID" value="NZ_CP115541.1"/>
</dbReference>
<dbReference type="Proteomes" id="UP001302072">
    <property type="component" value="Chromosome"/>
</dbReference>
<keyword evidence="3" id="KW-1185">Reference proteome</keyword>
<evidence type="ECO:0000256" key="1">
    <source>
        <dbReference type="SAM" id="SignalP"/>
    </source>
</evidence>
<organism evidence="2 3">
    <name type="scientific">Stenotrophomonas oahuensis</name>
    <dbReference type="NCBI Taxonomy" id="3003271"/>
    <lineage>
        <taxon>Bacteria</taxon>
        <taxon>Pseudomonadati</taxon>
        <taxon>Pseudomonadota</taxon>
        <taxon>Gammaproteobacteria</taxon>
        <taxon>Lysobacterales</taxon>
        <taxon>Lysobacteraceae</taxon>
        <taxon>Stenotrophomonas</taxon>
    </lineage>
</organism>
<evidence type="ECO:0000313" key="3">
    <source>
        <dbReference type="Proteomes" id="UP001302072"/>
    </source>
</evidence>
<proteinExistence type="predicted"/>
<reference evidence="2 3" key="1">
    <citation type="submission" date="2022-12" db="EMBL/GenBank/DDBJ databases">
        <title>Two new species, Stenotrophomonas aracearum and Stenotrophomonas oahuensis, isolated from Anthurium (Araceae family) in Hawaii.</title>
        <authorList>
            <person name="Chunag S.C."/>
            <person name="Dobhal S."/>
            <person name="Alvarez A."/>
            <person name="Arif M."/>
        </authorList>
    </citation>
    <scope>NUCLEOTIDE SEQUENCE [LARGE SCALE GENOMIC DNA]</scope>
    <source>
        <strain evidence="2 3">A5586</strain>
    </source>
</reference>
<name>A0ABY9YM51_9GAMM</name>
<feature type="chain" id="PRO_5045387844" description="Sensory transduction regulator" evidence="1">
    <location>
        <begin position="19"/>
        <end position="153"/>
    </location>
</feature>
<evidence type="ECO:0000313" key="2">
    <source>
        <dbReference type="EMBL" id="WNH51969.1"/>
    </source>
</evidence>
<feature type="signal peptide" evidence="1">
    <location>
        <begin position="1"/>
        <end position="18"/>
    </location>
</feature>
<sequence>MKTTLALLLMASAFGAHAATPDPTVAKALDALGYPYEVDEDGDYKMVFDVDNDRTQLVFVRSAVEDYGSHRIREIWSPGYNAPTAEFSAEIANRLLEDAQSAKLGGWVKQQQLAMFVVKVDADADGPVLADAIDAATHTADEMERALTGQDEY</sequence>
<gene>
    <name evidence="2" type="ORF">PDM29_16730</name>
</gene>
<protein>
    <recommendedName>
        <fullName evidence="4">Sensory transduction regulator</fullName>
    </recommendedName>
</protein>
<keyword evidence="1" id="KW-0732">Signal</keyword>